<reference evidence="1" key="1">
    <citation type="submission" date="2023-12" db="EMBL/GenBank/DDBJ databases">
        <title>Isolation of organohalide respiring bacteria Dehalococcoides mccartyi strain GPTCE1 in groundwater collected near a chemical plant in Suzhou, China.</title>
        <authorList>
            <person name="Liu G."/>
        </authorList>
    </citation>
    <scope>NUCLEOTIDE SEQUENCE</scope>
    <source>
        <strain evidence="1">GPTCE1</strain>
    </source>
</reference>
<accession>A0AB38Z827</accession>
<evidence type="ECO:0000313" key="1">
    <source>
        <dbReference type="EMBL" id="WRO06745.1"/>
    </source>
</evidence>
<dbReference type="AlphaFoldDB" id="A0AB38Z827"/>
<protein>
    <recommendedName>
        <fullName evidence="3">Ribbon-helix-helix protein CopG domain-containing protein</fullName>
    </recommendedName>
</protein>
<dbReference type="RefSeq" id="WP_324664305.1">
    <property type="nucleotide sequence ID" value="NZ_CP141531.1"/>
</dbReference>
<sequence>MAKTRQPVVGKNKVSIRVLFSEADYQSLVKLAELERTDIGSMVRRAVALQYSLPPCEKLKDDTENTSDPARG</sequence>
<dbReference type="EMBL" id="CP141531">
    <property type="protein sequence ID" value="WRO06745.1"/>
    <property type="molecule type" value="Genomic_DNA"/>
</dbReference>
<dbReference type="Proteomes" id="UP001327986">
    <property type="component" value="Chromosome"/>
</dbReference>
<evidence type="ECO:0000313" key="2">
    <source>
        <dbReference type="Proteomes" id="UP001327986"/>
    </source>
</evidence>
<name>A0AB38Z827_9CHLR</name>
<proteinExistence type="predicted"/>
<organism evidence="1 2">
    <name type="scientific">Dehalococcoides mccartyi</name>
    <dbReference type="NCBI Taxonomy" id="61435"/>
    <lineage>
        <taxon>Bacteria</taxon>
        <taxon>Bacillati</taxon>
        <taxon>Chloroflexota</taxon>
        <taxon>Dehalococcoidia</taxon>
        <taxon>Dehalococcoidales</taxon>
        <taxon>Dehalococcoidaceae</taxon>
        <taxon>Dehalococcoides</taxon>
    </lineage>
</organism>
<gene>
    <name evidence="1" type="ORF">VLL09_04970</name>
</gene>
<evidence type="ECO:0008006" key="3">
    <source>
        <dbReference type="Google" id="ProtNLM"/>
    </source>
</evidence>